<evidence type="ECO:0000256" key="1">
    <source>
        <dbReference type="SAM" id="MobiDB-lite"/>
    </source>
</evidence>
<evidence type="ECO:0000313" key="3">
    <source>
        <dbReference type="Proteomes" id="UP000054272"/>
    </source>
</evidence>
<proteinExistence type="predicted"/>
<evidence type="ECO:0000313" key="2">
    <source>
        <dbReference type="EMBL" id="KIR80179.1"/>
    </source>
</evidence>
<dbReference type="EMBL" id="KN848655">
    <property type="protein sequence ID" value="KIR80179.1"/>
    <property type="molecule type" value="Genomic_DNA"/>
</dbReference>
<sequence length="120" mass="13364">MVSIMSFQRGPRLCRRRSLAYAVSPASLWPSDMCHQYAKTKQFSGSSSPPTAFPPPLSTHRPNLPQHQGRQPSNGCCWLPFRPVCSSIHDKLRKLGGGMWVCGVKNGVLDRIMARALSRK</sequence>
<gene>
    <name evidence="2" type="ORF">I306_02804</name>
</gene>
<organism evidence="2 3">
    <name type="scientific">Cryptococcus gattii EJB2</name>
    <dbReference type="NCBI Taxonomy" id="1296103"/>
    <lineage>
        <taxon>Eukaryota</taxon>
        <taxon>Fungi</taxon>
        <taxon>Dikarya</taxon>
        <taxon>Basidiomycota</taxon>
        <taxon>Agaricomycotina</taxon>
        <taxon>Tremellomycetes</taxon>
        <taxon>Tremellales</taxon>
        <taxon>Cryptococcaceae</taxon>
        <taxon>Cryptococcus</taxon>
        <taxon>Cryptococcus gattii species complex</taxon>
    </lineage>
</organism>
<dbReference type="Proteomes" id="UP000054272">
    <property type="component" value="Unassembled WGS sequence"/>
</dbReference>
<name>A0ABR5BX36_9TREE</name>
<reference evidence="2 3" key="1">
    <citation type="submission" date="2015-01" db="EMBL/GenBank/DDBJ databases">
        <title>The Genome Sequence of Cryptococcus gattii EJB2.</title>
        <authorList>
            <consortium name="The Broad Institute Genomics Platform"/>
            <person name="Cuomo C."/>
            <person name="Litvintseva A."/>
            <person name="Chen Y."/>
            <person name="Heitman J."/>
            <person name="Sun S."/>
            <person name="Springer D."/>
            <person name="Dromer F."/>
            <person name="Young S."/>
            <person name="Zeng Q."/>
            <person name="Gargeya S."/>
            <person name="Abouelleil A."/>
            <person name="Alvarado L."/>
            <person name="Chapman S.B."/>
            <person name="Gainer-Dewar J."/>
            <person name="Goldberg J."/>
            <person name="Griggs A."/>
            <person name="Gujja S."/>
            <person name="Hansen M."/>
            <person name="Howarth C."/>
            <person name="Imamovic A."/>
            <person name="Larimer J."/>
            <person name="Murphy C."/>
            <person name="Naylor J."/>
            <person name="Pearson M."/>
            <person name="Priest M."/>
            <person name="Roberts A."/>
            <person name="Saif S."/>
            <person name="Shea T."/>
            <person name="Sykes S."/>
            <person name="Wortman J."/>
            <person name="Nusbaum C."/>
            <person name="Birren B."/>
        </authorList>
    </citation>
    <scope>NUCLEOTIDE SEQUENCE [LARGE SCALE GENOMIC DNA]</scope>
    <source>
        <strain evidence="2 3">EJB2</strain>
    </source>
</reference>
<feature type="region of interest" description="Disordered" evidence="1">
    <location>
        <begin position="40"/>
        <end position="71"/>
    </location>
</feature>
<accession>A0ABR5BX36</accession>
<protein>
    <submittedName>
        <fullName evidence="2">Uncharacterized protein</fullName>
    </submittedName>
</protein>
<feature type="compositionally biased region" description="Polar residues" evidence="1">
    <location>
        <begin position="40"/>
        <end position="50"/>
    </location>
</feature>
<keyword evidence="3" id="KW-1185">Reference proteome</keyword>